<organism evidence="1 2">
    <name type="scientific">Thelephora ganbajun</name>
    <name type="common">Ganba fungus</name>
    <dbReference type="NCBI Taxonomy" id="370292"/>
    <lineage>
        <taxon>Eukaryota</taxon>
        <taxon>Fungi</taxon>
        <taxon>Dikarya</taxon>
        <taxon>Basidiomycota</taxon>
        <taxon>Agaricomycotina</taxon>
        <taxon>Agaricomycetes</taxon>
        <taxon>Thelephorales</taxon>
        <taxon>Thelephoraceae</taxon>
        <taxon>Thelephora</taxon>
    </lineage>
</organism>
<protein>
    <submittedName>
        <fullName evidence="1">Uncharacterized protein</fullName>
    </submittedName>
</protein>
<keyword evidence="2" id="KW-1185">Reference proteome</keyword>
<dbReference type="Proteomes" id="UP000886501">
    <property type="component" value="Unassembled WGS sequence"/>
</dbReference>
<evidence type="ECO:0000313" key="2">
    <source>
        <dbReference type="Proteomes" id="UP000886501"/>
    </source>
</evidence>
<evidence type="ECO:0000313" key="1">
    <source>
        <dbReference type="EMBL" id="KAF9643945.1"/>
    </source>
</evidence>
<sequence length="227" mass="25365">MSTTTSDLPGASSPPQRNLTPADKAYLFTILSVLSILSLILVVSVAIALQPFLLRWYHTGSREQFDDIFHRHRDPPRASRRKNFETEPKLWDAWIRVDDQGKDSANELANIKPLALMYVPQKTTEPKNKASTSSVPQLEQELQHERPSAFLTGPFVHPLPLPRHPYENDRPGSSSAHSSAGISRTVQVSVVISMPTPNHRKLLVSANKEKGFPNVAIGFTRLPFVDE</sequence>
<comment type="caution">
    <text evidence="1">The sequence shown here is derived from an EMBL/GenBank/DDBJ whole genome shotgun (WGS) entry which is preliminary data.</text>
</comment>
<proteinExistence type="predicted"/>
<name>A0ACB6Z2L7_THEGA</name>
<gene>
    <name evidence="1" type="ORF">BDM02DRAFT_3122691</name>
</gene>
<reference evidence="1" key="2">
    <citation type="journal article" date="2020" name="Nat. Commun.">
        <title>Large-scale genome sequencing of mycorrhizal fungi provides insights into the early evolution of symbiotic traits.</title>
        <authorList>
            <person name="Miyauchi S."/>
            <person name="Kiss E."/>
            <person name="Kuo A."/>
            <person name="Drula E."/>
            <person name="Kohler A."/>
            <person name="Sanchez-Garcia M."/>
            <person name="Morin E."/>
            <person name="Andreopoulos B."/>
            <person name="Barry K.W."/>
            <person name="Bonito G."/>
            <person name="Buee M."/>
            <person name="Carver A."/>
            <person name="Chen C."/>
            <person name="Cichocki N."/>
            <person name="Clum A."/>
            <person name="Culley D."/>
            <person name="Crous P.W."/>
            <person name="Fauchery L."/>
            <person name="Girlanda M."/>
            <person name="Hayes R.D."/>
            <person name="Keri Z."/>
            <person name="LaButti K."/>
            <person name="Lipzen A."/>
            <person name="Lombard V."/>
            <person name="Magnuson J."/>
            <person name="Maillard F."/>
            <person name="Murat C."/>
            <person name="Nolan M."/>
            <person name="Ohm R.A."/>
            <person name="Pangilinan J."/>
            <person name="Pereira M.F."/>
            <person name="Perotto S."/>
            <person name="Peter M."/>
            <person name="Pfister S."/>
            <person name="Riley R."/>
            <person name="Sitrit Y."/>
            <person name="Stielow J.B."/>
            <person name="Szollosi G."/>
            <person name="Zifcakova L."/>
            <person name="Stursova M."/>
            <person name="Spatafora J.W."/>
            <person name="Tedersoo L."/>
            <person name="Vaario L.M."/>
            <person name="Yamada A."/>
            <person name="Yan M."/>
            <person name="Wang P."/>
            <person name="Xu J."/>
            <person name="Bruns T."/>
            <person name="Baldrian P."/>
            <person name="Vilgalys R."/>
            <person name="Dunand C."/>
            <person name="Henrissat B."/>
            <person name="Grigoriev I.V."/>
            <person name="Hibbett D."/>
            <person name="Nagy L.G."/>
            <person name="Martin F.M."/>
        </authorList>
    </citation>
    <scope>NUCLEOTIDE SEQUENCE</scope>
    <source>
        <strain evidence="1">P2</strain>
    </source>
</reference>
<reference evidence="1" key="1">
    <citation type="submission" date="2019-10" db="EMBL/GenBank/DDBJ databases">
        <authorList>
            <consortium name="DOE Joint Genome Institute"/>
            <person name="Kuo A."/>
            <person name="Miyauchi S."/>
            <person name="Kiss E."/>
            <person name="Drula E."/>
            <person name="Kohler A."/>
            <person name="Sanchez-Garcia M."/>
            <person name="Andreopoulos B."/>
            <person name="Barry K.W."/>
            <person name="Bonito G."/>
            <person name="Buee M."/>
            <person name="Carver A."/>
            <person name="Chen C."/>
            <person name="Cichocki N."/>
            <person name="Clum A."/>
            <person name="Culley D."/>
            <person name="Crous P.W."/>
            <person name="Fauchery L."/>
            <person name="Girlanda M."/>
            <person name="Hayes R."/>
            <person name="Keri Z."/>
            <person name="Labutti K."/>
            <person name="Lipzen A."/>
            <person name="Lombard V."/>
            <person name="Magnuson J."/>
            <person name="Maillard F."/>
            <person name="Morin E."/>
            <person name="Murat C."/>
            <person name="Nolan M."/>
            <person name="Ohm R."/>
            <person name="Pangilinan J."/>
            <person name="Pereira M."/>
            <person name="Perotto S."/>
            <person name="Peter M."/>
            <person name="Riley R."/>
            <person name="Sitrit Y."/>
            <person name="Stielow B."/>
            <person name="Szollosi G."/>
            <person name="Zifcakova L."/>
            <person name="Stursova M."/>
            <person name="Spatafora J.W."/>
            <person name="Tedersoo L."/>
            <person name="Vaario L.-M."/>
            <person name="Yamada A."/>
            <person name="Yan M."/>
            <person name="Wang P."/>
            <person name="Xu J."/>
            <person name="Bruns T."/>
            <person name="Baldrian P."/>
            <person name="Vilgalys R."/>
            <person name="Henrissat B."/>
            <person name="Grigoriev I.V."/>
            <person name="Hibbett D."/>
            <person name="Nagy L.G."/>
            <person name="Martin F.M."/>
        </authorList>
    </citation>
    <scope>NUCLEOTIDE SEQUENCE</scope>
    <source>
        <strain evidence="1">P2</strain>
    </source>
</reference>
<dbReference type="EMBL" id="MU118173">
    <property type="protein sequence ID" value="KAF9643945.1"/>
    <property type="molecule type" value="Genomic_DNA"/>
</dbReference>
<accession>A0ACB6Z2L7</accession>